<evidence type="ECO:0000256" key="2">
    <source>
        <dbReference type="ARBA" id="ARBA00022801"/>
    </source>
</evidence>
<dbReference type="PANTHER" id="PTHR11839">
    <property type="entry name" value="UDP/ADP-SUGAR PYROPHOSPHATASE"/>
    <property type="match status" value="1"/>
</dbReference>
<dbReference type="RefSeq" id="XP_016232102.1">
    <property type="nucleotide sequence ID" value="XM_016383479.1"/>
</dbReference>
<evidence type="ECO:0000259" key="4">
    <source>
        <dbReference type="PROSITE" id="PS51462"/>
    </source>
</evidence>
<feature type="region of interest" description="Disordered" evidence="3">
    <location>
        <begin position="275"/>
        <end position="307"/>
    </location>
</feature>
<evidence type="ECO:0000256" key="3">
    <source>
        <dbReference type="SAM" id="MobiDB-lite"/>
    </source>
</evidence>
<dbReference type="GO" id="GO:0006753">
    <property type="term" value="P:nucleoside phosphate metabolic process"/>
    <property type="evidence" value="ECO:0007669"/>
    <property type="project" value="TreeGrafter"/>
</dbReference>
<dbReference type="Gene3D" id="3.90.79.10">
    <property type="entry name" value="Nucleoside Triphosphate Pyrophosphohydrolase"/>
    <property type="match status" value="1"/>
</dbReference>
<dbReference type="SUPFAM" id="SSF55811">
    <property type="entry name" value="Nudix"/>
    <property type="match status" value="1"/>
</dbReference>
<feature type="domain" description="Nudix hydrolase" evidence="4">
    <location>
        <begin position="104"/>
        <end position="268"/>
    </location>
</feature>
<proteinExistence type="predicted"/>
<dbReference type="CDD" id="cd03424">
    <property type="entry name" value="NUDIX_ADPRase_Nudt5_UGPPase_Nudt14"/>
    <property type="match status" value="1"/>
</dbReference>
<dbReference type="OrthoDB" id="10249920at2759"/>
<comment type="cofactor">
    <cofactor evidence="1">
        <name>Mg(2+)</name>
        <dbReference type="ChEBI" id="CHEBI:18420"/>
    </cofactor>
</comment>
<keyword evidence="6" id="KW-1185">Reference proteome</keyword>
<dbReference type="Pfam" id="PF00293">
    <property type="entry name" value="NUDIX"/>
    <property type="match status" value="1"/>
</dbReference>
<sequence>MATRFTLRNALGEPPVEVTLSAGLSQEACLGFKPFNVWLESLRQSLRLQSEEHHPFNAEKERYTLRRINVQSVDYFGSRIGFMKMETVVENDSDGRPLPGIVFLRGGSVAVLIILRPESEDENDERYVVLTQQPRIPAGSLTFCEIPAGMIDDAGTFKGAAAKELLEETGLIVSVNELTDMTMLALKDAKGSESHLQKAMYPSPGGCDEYIALFLWEKTMPCSELNELRDKLSGNDTEKITLKLVKYEELWREGARDAKTLAALALYEGLTRAGVLGDKGPTSSARKRKKLRKGKSTNRRHRTEELR</sequence>
<evidence type="ECO:0000313" key="5">
    <source>
        <dbReference type="EMBL" id="KIW11886.1"/>
    </source>
</evidence>
<reference evidence="5 6" key="1">
    <citation type="submission" date="2015-01" db="EMBL/GenBank/DDBJ databases">
        <title>The Genome Sequence of Exophiala spinifera CBS89968.</title>
        <authorList>
            <consortium name="The Broad Institute Genomics Platform"/>
            <person name="Cuomo C."/>
            <person name="de Hoog S."/>
            <person name="Gorbushina A."/>
            <person name="Stielow B."/>
            <person name="Teixiera M."/>
            <person name="Abouelleil A."/>
            <person name="Chapman S.B."/>
            <person name="Priest M."/>
            <person name="Young S.K."/>
            <person name="Wortman J."/>
            <person name="Nusbaum C."/>
            <person name="Birren B."/>
        </authorList>
    </citation>
    <scope>NUCLEOTIDE SEQUENCE [LARGE SCALE GENOMIC DNA]</scope>
    <source>
        <strain evidence="5 6">CBS 89968</strain>
    </source>
</reference>
<keyword evidence="2" id="KW-0378">Hydrolase</keyword>
<organism evidence="5 6">
    <name type="scientific">Exophiala spinifera</name>
    <dbReference type="NCBI Taxonomy" id="91928"/>
    <lineage>
        <taxon>Eukaryota</taxon>
        <taxon>Fungi</taxon>
        <taxon>Dikarya</taxon>
        <taxon>Ascomycota</taxon>
        <taxon>Pezizomycotina</taxon>
        <taxon>Eurotiomycetes</taxon>
        <taxon>Chaetothyriomycetidae</taxon>
        <taxon>Chaetothyriales</taxon>
        <taxon>Herpotrichiellaceae</taxon>
        <taxon>Exophiala</taxon>
    </lineage>
</organism>
<dbReference type="GO" id="GO:0080041">
    <property type="term" value="F:ADP-ribose pyrophosphohydrolase activity"/>
    <property type="evidence" value="ECO:0007669"/>
    <property type="project" value="TreeGrafter"/>
</dbReference>
<dbReference type="VEuPathDB" id="FungiDB:PV08_09159"/>
<dbReference type="STRING" id="91928.A0A0D1YAB4"/>
<dbReference type="HOGENOM" id="CLU_070130_0_0_1"/>
<dbReference type="PROSITE" id="PS51462">
    <property type="entry name" value="NUDIX"/>
    <property type="match status" value="1"/>
</dbReference>
<evidence type="ECO:0000313" key="6">
    <source>
        <dbReference type="Proteomes" id="UP000053328"/>
    </source>
</evidence>
<dbReference type="InterPro" id="IPR000086">
    <property type="entry name" value="NUDIX_hydrolase_dom"/>
</dbReference>
<dbReference type="PANTHER" id="PTHR11839:SF18">
    <property type="entry name" value="NUDIX HYDROLASE DOMAIN-CONTAINING PROTEIN"/>
    <property type="match status" value="1"/>
</dbReference>
<feature type="compositionally biased region" description="Basic residues" evidence="3">
    <location>
        <begin position="285"/>
        <end position="301"/>
    </location>
</feature>
<dbReference type="GeneID" id="27336242"/>
<dbReference type="Proteomes" id="UP000053328">
    <property type="component" value="Unassembled WGS sequence"/>
</dbReference>
<accession>A0A0D1YAB4</accession>
<dbReference type="GO" id="GO:0080042">
    <property type="term" value="F:ADP-glucose pyrophosphohydrolase activity"/>
    <property type="evidence" value="ECO:0007669"/>
    <property type="project" value="TreeGrafter"/>
</dbReference>
<dbReference type="AlphaFoldDB" id="A0A0D1YAB4"/>
<dbReference type="GO" id="GO:0019693">
    <property type="term" value="P:ribose phosphate metabolic process"/>
    <property type="evidence" value="ECO:0007669"/>
    <property type="project" value="TreeGrafter"/>
</dbReference>
<evidence type="ECO:0000256" key="1">
    <source>
        <dbReference type="ARBA" id="ARBA00001946"/>
    </source>
</evidence>
<dbReference type="InterPro" id="IPR015797">
    <property type="entry name" value="NUDIX_hydrolase-like_dom_sf"/>
</dbReference>
<name>A0A0D1YAB4_9EURO</name>
<protein>
    <recommendedName>
        <fullName evidence="4">Nudix hydrolase domain-containing protein</fullName>
    </recommendedName>
</protein>
<dbReference type="EMBL" id="KN847498">
    <property type="protein sequence ID" value="KIW11886.1"/>
    <property type="molecule type" value="Genomic_DNA"/>
</dbReference>
<gene>
    <name evidence="5" type="ORF">PV08_09159</name>
</gene>